<evidence type="ECO:0000313" key="3">
    <source>
        <dbReference type="Proteomes" id="UP001204772"/>
    </source>
</evidence>
<feature type="domain" description="Peptidase C1A papain C-terminal" evidence="1">
    <location>
        <begin position="102"/>
        <end position="270"/>
    </location>
</feature>
<gene>
    <name evidence="2" type="ORF">NCI00_27665</name>
</gene>
<name>A0ABT1FWV2_9BACT</name>
<sequence length="504" mass="55984">MKKDLILLVTLALLPLVGFSQGMLFDSESFKNVPKAPTSDGSKSIKPLPLMYDLSKYTPTILKQGEKDMTCVAISTAYYAVGIQRAVQQGISSSGNIANTFSLSPLFSFSRLQKDCSMGIDLNAVANDLKLNGGISFSALNSSECKDKRIATIGNDRHNYFKIKEFQWVFDKKNFPEESSIYDIKKHVSENRPVVVGLPLHSNFSKIRQDYPFYEPSQGTPSTVTHNGKIYALCHAVTVVGYDSNRELIKLVNCYGSAWGQNGFFWMTEADFERYALGGFVLQLFPEQSRSTQDQIPTYNGTKLGGDFEFKSITTSPNGLIFKTESPRYVRNGLYELAKKDWKKGQMFQLFAKNSTQGESMCVFSINEQQQINVHWPSSYAVSKQGSKTLNTTDIFGGFEVSDMIGNSSQVVIPGTESALTIEEKGKDYLCILFGKNSIQSELTAILSKLQQTDATLDFSLRLRQALGSRAVTSGVTYSPDQMHFEATPQQGDIVPIILEVISK</sequence>
<dbReference type="SUPFAM" id="SSF54001">
    <property type="entry name" value="Cysteine proteinases"/>
    <property type="match status" value="1"/>
</dbReference>
<keyword evidence="3" id="KW-1185">Reference proteome</keyword>
<dbReference type="InterPro" id="IPR038765">
    <property type="entry name" value="Papain-like_cys_pep_sf"/>
</dbReference>
<organism evidence="2 3">
    <name type="scientific">Runella salmonicolor</name>
    <dbReference type="NCBI Taxonomy" id="2950278"/>
    <lineage>
        <taxon>Bacteria</taxon>
        <taxon>Pseudomonadati</taxon>
        <taxon>Bacteroidota</taxon>
        <taxon>Cytophagia</taxon>
        <taxon>Cytophagales</taxon>
        <taxon>Spirosomataceae</taxon>
        <taxon>Runella</taxon>
    </lineage>
</organism>
<accession>A0ABT1FWV2</accession>
<dbReference type="Proteomes" id="UP001204772">
    <property type="component" value="Unassembled WGS sequence"/>
</dbReference>
<evidence type="ECO:0000313" key="2">
    <source>
        <dbReference type="EMBL" id="MCP1386250.1"/>
    </source>
</evidence>
<dbReference type="RefSeq" id="WP_253532984.1">
    <property type="nucleotide sequence ID" value="NZ_JAMZEL010000020.1"/>
</dbReference>
<dbReference type="EMBL" id="JAMZEL010000020">
    <property type="protein sequence ID" value="MCP1386250.1"/>
    <property type="molecule type" value="Genomic_DNA"/>
</dbReference>
<dbReference type="Pfam" id="PF00112">
    <property type="entry name" value="Peptidase_C1"/>
    <property type="match status" value="1"/>
</dbReference>
<proteinExistence type="predicted"/>
<dbReference type="InterPro" id="IPR000668">
    <property type="entry name" value="Peptidase_C1A_C"/>
</dbReference>
<protein>
    <recommendedName>
        <fullName evidence="1">Peptidase C1A papain C-terminal domain-containing protein</fullName>
    </recommendedName>
</protein>
<comment type="caution">
    <text evidence="2">The sequence shown here is derived from an EMBL/GenBank/DDBJ whole genome shotgun (WGS) entry which is preliminary data.</text>
</comment>
<dbReference type="Gene3D" id="3.90.70.10">
    <property type="entry name" value="Cysteine proteinases"/>
    <property type="match status" value="1"/>
</dbReference>
<evidence type="ECO:0000259" key="1">
    <source>
        <dbReference type="Pfam" id="PF00112"/>
    </source>
</evidence>
<reference evidence="2 3" key="1">
    <citation type="submission" date="2022-06" db="EMBL/GenBank/DDBJ databases">
        <title>Runella sp. S5 genome sequencing.</title>
        <authorList>
            <person name="Park S."/>
        </authorList>
    </citation>
    <scope>NUCLEOTIDE SEQUENCE [LARGE SCALE GENOMIC DNA]</scope>
    <source>
        <strain evidence="2 3">S5</strain>
    </source>
</reference>